<proteinExistence type="predicted"/>
<evidence type="ECO:0000313" key="2">
    <source>
        <dbReference type="EMBL" id="VAW75459.1"/>
    </source>
</evidence>
<organism evidence="2">
    <name type="scientific">hydrothermal vent metagenome</name>
    <dbReference type="NCBI Taxonomy" id="652676"/>
    <lineage>
        <taxon>unclassified sequences</taxon>
        <taxon>metagenomes</taxon>
        <taxon>ecological metagenomes</taxon>
    </lineage>
</organism>
<protein>
    <submittedName>
        <fullName evidence="2">Uncharacterized protein</fullName>
    </submittedName>
</protein>
<keyword evidence="1" id="KW-0812">Transmembrane</keyword>
<accession>A0A3B0YMF2</accession>
<keyword evidence="1" id="KW-0472">Membrane</keyword>
<name>A0A3B0YMF2_9ZZZZ</name>
<feature type="transmembrane region" description="Helical" evidence="1">
    <location>
        <begin position="6"/>
        <end position="24"/>
    </location>
</feature>
<keyword evidence="1" id="KW-1133">Transmembrane helix</keyword>
<dbReference type="AlphaFoldDB" id="A0A3B0YMF2"/>
<gene>
    <name evidence="2" type="ORF">MNBD_GAMMA12-1348</name>
</gene>
<evidence type="ECO:0000256" key="1">
    <source>
        <dbReference type="SAM" id="Phobius"/>
    </source>
</evidence>
<dbReference type="EMBL" id="UOFL01000082">
    <property type="protein sequence ID" value="VAW75459.1"/>
    <property type="molecule type" value="Genomic_DNA"/>
</dbReference>
<sequence length="47" mass="5808">MLLLNLLVVTVSVWIIFVVNYKFIQPALKNRQRFKLYKLRDRSEERR</sequence>
<reference evidence="2" key="1">
    <citation type="submission" date="2018-06" db="EMBL/GenBank/DDBJ databases">
        <authorList>
            <person name="Zhirakovskaya E."/>
        </authorList>
    </citation>
    <scope>NUCLEOTIDE SEQUENCE</scope>
</reference>
<feature type="non-terminal residue" evidence="2">
    <location>
        <position position="47"/>
    </location>
</feature>